<gene>
    <name evidence="1" type="ORF">FPZ45_17140</name>
</gene>
<accession>A0A559JDM6</accession>
<dbReference type="EMBL" id="VNJJ01000010">
    <property type="protein sequence ID" value="TVX97970.1"/>
    <property type="molecule type" value="Genomic_DNA"/>
</dbReference>
<name>A0A559JDM6_9BACL</name>
<comment type="caution">
    <text evidence="1">The sequence shown here is derived from an EMBL/GenBank/DDBJ whole genome shotgun (WGS) entry which is preliminary data.</text>
</comment>
<reference evidence="1 2" key="1">
    <citation type="submission" date="2019-07" db="EMBL/GenBank/DDBJ databases">
        <authorList>
            <person name="Kim J."/>
        </authorList>
    </citation>
    <scope>NUCLEOTIDE SEQUENCE [LARGE SCALE GENOMIC DNA]</scope>
    <source>
        <strain evidence="1 2">G13</strain>
    </source>
</reference>
<dbReference type="RefSeq" id="WP_144704519.1">
    <property type="nucleotide sequence ID" value="NZ_VNJJ01000010.1"/>
</dbReference>
<dbReference type="Gene3D" id="2.10.10.90">
    <property type="match status" value="1"/>
</dbReference>
<evidence type="ECO:0000313" key="2">
    <source>
        <dbReference type="Proteomes" id="UP000316330"/>
    </source>
</evidence>
<keyword evidence="2" id="KW-1185">Reference proteome</keyword>
<protein>
    <submittedName>
        <fullName evidence="1">Uncharacterized protein</fullName>
    </submittedName>
</protein>
<dbReference type="Proteomes" id="UP000316330">
    <property type="component" value="Unassembled WGS sequence"/>
</dbReference>
<dbReference type="OrthoDB" id="2589801at2"/>
<evidence type="ECO:0000313" key="1">
    <source>
        <dbReference type="EMBL" id="TVX97970.1"/>
    </source>
</evidence>
<organism evidence="1 2">
    <name type="scientific">Cohnella terricola</name>
    <dbReference type="NCBI Taxonomy" id="1289167"/>
    <lineage>
        <taxon>Bacteria</taxon>
        <taxon>Bacillati</taxon>
        <taxon>Bacillota</taxon>
        <taxon>Bacilli</taxon>
        <taxon>Bacillales</taxon>
        <taxon>Paenibacillaceae</taxon>
        <taxon>Cohnella</taxon>
    </lineage>
</organism>
<proteinExistence type="predicted"/>
<dbReference type="AlphaFoldDB" id="A0A559JDM6"/>
<sequence>MSATTSNLSLVKPDLSDNIHQTVLHLASNFQKIDDRSDIYVSNLPTNGDWNEGQRVFFTNPKVGGHIGAVNIRSGKAASKWNSLHPYQLGDRVVPNIDNGHWYECIQSGTSAPMEPAWLVAALTTTEDTRNRTNWLPSTVYHIDDIVMPSVPNGRFYVCTVPGTSGTLEPAWETTDGIVTSDHHAVWMTYRIVKWRESGTAVNFRPFGKIE</sequence>